<keyword evidence="16" id="KW-1185">Reference proteome</keyword>
<evidence type="ECO:0000256" key="11">
    <source>
        <dbReference type="ARBA" id="ARBA00044743"/>
    </source>
</evidence>
<evidence type="ECO:0000256" key="4">
    <source>
        <dbReference type="ARBA" id="ARBA00015561"/>
    </source>
</evidence>
<feature type="transmembrane region" description="Helical" evidence="14">
    <location>
        <begin position="75"/>
        <end position="91"/>
    </location>
</feature>
<feature type="transmembrane region" description="Helical" evidence="14">
    <location>
        <begin position="175"/>
        <end position="201"/>
    </location>
</feature>
<evidence type="ECO:0000313" key="15">
    <source>
        <dbReference type="EMBL" id="OGE57997.1"/>
    </source>
</evidence>
<keyword evidence="10 14" id="KW-0472">Membrane</keyword>
<evidence type="ECO:0000256" key="13">
    <source>
        <dbReference type="ARBA" id="ARBA00093457"/>
    </source>
</evidence>
<keyword evidence="8 14" id="KW-0256">Endoplasmic reticulum</keyword>
<dbReference type="EMBL" id="LXJU01000001">
    <property type="protein sequence ID" value="OGE57997.1"/>
    <property type="molecule type" value="Genomic_DNA"/>
</dbReference>
<dbReference type="Pfam" id="PF05208">
    <property type="entry name" value="ALG3"/>
    <property type="match status" value="1"/>
</dbReference>
<keyword evidence="9 14" id="KW-1133">Transmembrane helix</keyword>
<proteinExistence type="inferred from homology"/>
<accession>A0A1F5LXV9</accession>
<keyword evidence="7 14" id="KW-0812">Transmembrane</keyword>
<name>A0A1F5LXV9_PENAI</name>
<dbReference type="InterPro" id="IPR007873">
    <property type="entry name" value="Glycosyltransferase_ALG3"/>
</dbReference>
<organism evidence="15 16">
    <name type="scientific">Penicillium arizonense</name>
    <dbReference type="NCBI Taxonomy" id="1835702"/>
    <lineage>
        <taxon>Eukaryota</taxon>
        <taxon>Fungi</taxon>
        <taxon>Dikarya</taxon>
        <taxon>Ascomycota</taxon>
        <taxon>Pezizomycotina</taxon>
        <taxon>Eurotiomycetes</taxon>
        <taxon>Eurotiomycetidae</taxon>
        <taxon>Eurotiales</taxon>
        <taxon>Aspergillaceae</taxon>
        <taxon>Penicillium</taxon>
    </lineage>
</organism>
<dbReference type="STRING" id="1835702.A0A1F5LXV9"/>
<dbReference type="GeneID" id="34571408"/>
<evidence type="ECO:0000256" key="5">
    <source>
        <dbReference type="ARBA" id="ARBA00022676"/>
    </source>
</evidence>
<dbReference type="EC" id="2.4.1.258" evidence="3 14"/>
<dbReference type="UniPathway" id="UPA00378"/>
<feature type="transmembrane region" description="Helical" evidence="14">
    <location>
        <begin position="103"/>
        <end position="123"/>
    </location>
</feature>
<comment type="pathway">
    <text evidence="2 14">Protein modification; protein glycosylation.</text>
</comment>
<evidence type="ECO:0000256" key="2">
    <source>
        <dbReference type="ARBA" id="ARBA00004922"/>
    </source>
</evidence>
<dbReference type="AlphaFoldDB" id="A0A1F5LXV9"/>
<gene>
    <name evidence="15" type="ORF">PENARI_c001G06892</name>
</gene>
<dbReference type="OrthoDB" id="20028at2759"/>
<keyword evidence="5 14" id="KW-0328">Glycosyltransferase</keyword>
<feature type="transmembrane region" description="Helical" evidence="14">
    <location>
        <begin position="311"/>
        <end position="328"/>
    </location>
</feature>
<evidence type="ECO:0000256" key="12">
    <source>
        <dbReference type="ARBA" id="ARBA00049506"/>
    </source>
</evidence>
<dbReference type="GO" id="GO:0052925">
    <property type="term" value="F:dol-P-Man:Man(5)GlcNAc(2)-PP-Dol alpha-1,3-mannosyltransferase activity"/>
    <property type="evidence" value="ECO:0007669"/>
    <property type="project" value="UniProtKB-EC"/>
</dbReference>
<dbReference type="Proteomes" id="UP000177622">
    <property type="component" value="Unassembled WGS sequence"/>
</dbReference>
<dbReference type="RefSeq" id="XP_022493420.1">
    <property type="nucleotide sequence ID" value="XM_022626674.1"/>
</dbReference>
<evidence type="ECO:0000256" key="7">
    <source>
        <dbReference type="ARBA" id="ARBA00022692"/>
    </source>
</evidence>
<evidence type="ECO:0000256" key="6">
    <source>
        <dbReference type="ARBA" id="ARBA00022679"/>
    </source>
</evidence>
<evidence type="ECO:0000256" key="9">
    <source>
        <dbReference type="ARBA" id="ARBA00022989"/>
    </source>
</evidence>
<feature type="transmembrane region" description="Helical" evidence="14">
    <location>
        <begin position="266"/>
        <end position="284"/>
    </location>
</feature>
<keyword evidence="6 14" id="KW-0808">Transferase</keyword>
<evidence type="ECO:0000256" key="8">
    <source>
        <dbReference type="ARBA" id="ARBA00022824"/>
    </source>
</evidence>
<feature type="transmembrane region" description="Helical" evidence="14">
    <location>
        <begin position="143"/>
        <end position="163"/>
    </location>
</feature>
<comment type="caution">
    <text evidence="15">The sequence shown here is derived from an EMBL/GenBank/DDBJ whole genome shotgun (WGS) entry which is preliminary data.</text>
</comment>
<feature type="transmembrane region" description="Helical" evidence="14">
    <location>
        <begin position="375"/>
        <end position="394"/>
    </location>
</feature>
<comment type="catalytic activity">
    <reaction evidence="12 14">
        <text>an alpha-D-Man-(1-&gt;2)-alpha-D-Man-(1-&gt;2)-alpha-D-Man-(1-&gt;3)-[alpha-D-Man-(1-&gt;6)]-beta-D-Man-(1-&gt;4)-beta-D-GlcNAc-(1-&gt;4)-alpha-D-GlcNAc-diphospho-di-trans,poly-cis-dolichol + a di-trans,poly-cis-dolichyl beta-D-mannosyl phosphate = an alpha-D-Man-(1-&gt;2)-alpha-D-Man-(1-&gt;2)-alpha-D-Man-(1-&gt;3)-[alpha-D-Man-(1-&gt;3)-alpha-D-Man-(1-&gt;6)]-beta-D-Man-(1-&gt;4)-beta-D-GlcNAc-(1-&gt;4)-alpha-D-GlcNAc-diphospho-di-trans,poly-cis-dolichol + a di-trans,poly-cis-dolichyl phosphate + H(+)</text>
        <dbReference type="Rhea" id="RHEA:29527"/>
        <dbReference type="Rhea" id="RHEA-COMP:19498"/>
        <dbReference type="Rhea" id="RHEA-COMP:19501"/>
        <dbReference type="Rhea" id="RHEA-COMP:19516"/>
        <dbReference type="Rhea" id="RHEA-COMP:19517"/>
        <dbReference type="ChEBI" id="CHEBI:15378"/>
        <dbReference type="ChEBI" id="CHEBI:57683"/>
        <dbReference type="ChEBI" id="CHEBI:58211"/>
        <dbReference type="ChEBI" id="CHEBI:132515"/>
        <dbReference type="ChEBI" id="CHEBI:132516"/>
        <dbReference type="EC" id="2.4.1.258"/>
    </reaction>
    <physiologicalReaction direction="left-to-right" evidence="12 14">
        <dbReference type="Rhea" id="RHEA:29528"/>
    </physiologicalReaction>
</comment>
<dbReference type="GO" id="GO:0005789">
    <property type="term" value="C:endoplasmic reticulum membrane"/>
    <property type="evidence" value="ECO:0007669"/>
    <property type="project" value="UniProtKB-SubCell"/>
</dbReference>
<comment type="subcellular location">
    <subcellularLocation>
        <location evidence="1 14">Endoplasmic reticulum membrane</location>
        <topology evidence="1 14">Multi-pass membrane protein</topology>
    </subcellularLocation>
</comment>
<reference evidence="15 16" key="1">
    <citation type="journal article" date="2016" name="Sci. Rep.">
        <title>Penicillium arizonense, a new, genome sequenced fungal species, reveals a high chemical diversity in secreted metabolites.</title>
        <authorList>
            <person name="Grijseels S."/>
            <person name="Nielsen J.C."/>
            <person name="Randelovic M."/>
            <person name="Nielsen J."/>
            <person name="Nielsen K.F."/>
            <person name="Workman M."/>
            <person name="Frisvad J.C."/>
        </authorList>
    </citation>
    <scope>NUCLEOTIDE SEQUENCE [LARGE SCALE GENOMIC DNA]</scope>
    <source>
        <strain evidence="15 16">CBS 141311</strain>
    </source>
</reference>
<feature type="transmembrane region" description="Helical" evidence="14">
    <location>
        <begin position="207"/>
        <end position="225"/>
    </location>
</feature>
<dbReference type="PANTHER" id="PTHR12646:SF0">
    <property type="entry name" value="DOL-P-MAN:MAN(5)GLCNAC(2)-PP-DOL ALPHA-1,3-MANNOSYLTRANSFERASE"/>
    <property type="match status" value="1"/>
</dbReference>
<evidence type="ECO:0000256" key="14">
    <source>
        <dbReference type="RuleBase" id="RU364047"/>
    </source>
</evidence>
<evidence type="ECO:0000256" key="3">
    <source>
        <dbReference type="ARBA" id="ARBA00011964"/>
    </source>
</evidence>
<evidence type="ECO:0000313" key="16">
    <source>
        <dbReference type="Proteomes" id="UP000177622"/>
    </source>
</evidence>
<comment type="function">
    <text evidence="11 14">Dol-P-Man:Man(5)GlcNAc(2)-PP-Dol alpha-1,3-mannosyltransferase that operates in the biosynthetic pathway of dolichol-linked oligosaccharides, the glycan precursors employed in protein asparagine (N)-glycosylation. The assembly of dolichol-linked oligosaccharides begins on the cytosolic side of the endoplasmic reticulum membrane and finishes in its lumen. The sequential addition of sugars to dolichol pyrophosphate produces dolichol-linked oligosaccharides containing fourteen sugars, including two GlcNAcs, nine mannoses and three glucoses. Once assembled, the oligosaccharide is transferred from the lipid to nascent proteins by oligosaccharyltransferases. In the lumen of the endoplasmic reticulum, adds the first dolichyl beta-D-mannosyl phosphate derived mannose in an alpha-1,3 linkage to Man(5)GlcNAc(2)-PP-dolichol to produce Man(6)GlcNAc(2)-PP-dolichol.</text>
</comment>
<evidence type="ECO:0000256" key="1">
    <source>
        <dbReference type="ARBA" id="ARBA00004477"/>
    </source>
</evidence>
<evidence type="ECO:0000256" key="10">
    <source>
        <dbReference type="ARBA" id="ARBA00023136"/>
    </source>
</evidence>
<feature type="transmembrane region" description="Helical" evidence="14">
    <location>
        <begin position="21"/>
        <end position="42"/>
    </location>
</feature>
<sequence>MALTAKNFAYDVLTNQRHTRWIAPLLILGDALLCALVIWKIAYTEIDWTTYMQQISLYISGERDYTLIKGSTGPLVYPAAHLYIYTLLFHITDGGRDILLGQALFAVLYLATLIVVIACYRQTGAPPYLFPLLALSKRLHSIFVLRMFNDGVAAFAMWVAIYLCLRRKWTAGIAIWSFGVAIKMTLVLFVPAIAVLTLLSWGLARSISLGAVAVLIQILLAIPFLQTNATGYLSRAFELSRQFLFKWTVNWRFVGEETFLSREFSLGLLVLHISLLAIFVGTWLRPSGVNMFRFLQDTLQGRQQTVSLSKSFIMTVMLSSLAIGLFCARSLHYQFFAYLAWATPFLLWRAGLHPVLIYVVWALQEWAWNVFPSTNASSAVVVLSLAVQVFGVYLNGLGEAEGKSDKSGRSKARVQ</sequence>
<feature type="transmembrane region" description="Helical" evidence="14">
    <location>
        <begin position="335"/>
        <end position="363"/>
    </location>
</feature>
<dbReference type="PANTHER" id="PTHR12646">
    <property type="entry name" value="NOT56 - RELATED"/>
    <property type="match status" value="1"/>
</dbReference>
<protein>
    <recommendedName>
        <fullName evidence="4 14">Dol-P-Man:Man(5)GlcNAc(2)-PP-Dol alpha-1,3-mannosyltransferase</fullName>
        <ecNumber evidence="3 14">2.4.1.258</ecNumber>
    </recommendedName>
    <alternativeName>
        <fullName evidence="14">Dol-P-Man-dependent alpha(1-3)-mannosyltransferase</fullName>
    </alternativeName>
</protein>
<comment type="similarity">
    <text evidence="13">Belongs to the glycosyltransferase ALG3 family.</text>
</comment>